<dbReference type="EMBL" id="HACM01004483">
    <property type="protein sequence ID" value="CRZ04925.1"/>
    <property type="molecule type" value="Transcribed_RNA"/>
</dbReference>
<evidence type="ECO:0000256" key="1">
    <source>
        <dbReference type="SAM" id="MobiDB-lite"/>
    </source>
</evidence>
<protein>
    <submittedName>
        <fullName evidence="2">Uncharacterized protein</fullName>
    </submittedName>
</protein>
<sequence length="199" mass="22808">MNEDQRNLLGTLYDPMNRIVRRCCWRCDRQQLDQQETLDNVSTRVEIDSSSEPDLDCSVLEDVDVLSSTDENGINARSSSALNYRIDNRHRQIAPDEEDEQHQITTTDSTRSMPSVSLNQSFCSTVEDDTSNSSVVGLETGEESRSEPVNSFRPFSSKSTTKRSFPQSYSAFMLRRRLHNEWNGIRTSMMSHRLPDNCE</sequence>
<organism evidence="2">
    <name type="scientific">Spongospora subterranea</name>
    <dbReference type="NCBI Taxonomy" id="70186"/>
    <lineage>
        <taxon>Eukaryota</taxon>
        <taxon>Sar</taxon>
        <taxon>Rhizaria</taxon>
        <taxon>Endomyxa</taxon>
        <taxon>Phytomyxea</taxon>
        <taxon>Plasmodiophorida</taxon>
        <taxon>Plasmodiophoridae</taxon>
        <taxon>Spongospora</taxon>
    </lineage>
</organism>
<feature type="region of interest" description="Disordered" evidence="1">
    <location>
        <begin position="90"/>
        <end position="162"/>
    </location>
</feature>
<name>A0A0H5QSK3_9EUKA</name>
<feature type="compositionally biased region" description="Polar residues" evidence="1">
    <location>
        <begin position="103"/>
        <end position="124"/>
    </location>
</feature>
<proteinExistence type="predicted"/>
<evidence type="ECO:0000313" key="2">
    <source>
        <dbReference type="EMBL" id="CRZ04925.1"/>
    </source>
</evidence>
<dbReference type="AlphaFoldDB" id="A0A0H5QSK3"/>
<feature type="compositionally biased region" description="Polar residues" evidence="1">
    <location>
        <begin position="147"/>
        <end position="162"/>
    </location>
</feature>
<reference evidence="2" key="1">
    <citation type="submission" date="2015-04" db="EMBL/GenBank/DDBJ databases">
        <title>The genome sequence of the plant pathogenic Rhizarian Plasmodiophora brassicae reveals insights in its biotrophic life cycle and the origin of chitin synthesis.</title>
        <authorList>
            <person name="Schwelm A."/>
            <person name="Fogelqvist J."/>
            <person name="Knaust A."/>
            <person name="Julke S."/>
            <person name="Lilja T."/>
            <person name="Dhandapani V."/>
            <person name="Bonilla-Rosso G."/>
            <person name="Karlsson M."/>
            <person name="Shevchenko A."/>
            <person name="Choi S.R."/>
            <person name="Kim H.G."/>
            <person name="Park J.Y."/>
            <person name="Lim Y.P."/>
            <person name="Ludwig-Muller J."/>
            <person name="Dixelius C."/>
        </authorList>
    </citation>
    <scope>NUCLEOTIDE SEQUENCE</scope>
    <source>
        <tissue evidence="2">Potato root galls</tissue>
    </source>
</reference>
<accession>A0A0H5QSK3</accession>